<feature type="signal peptide" evidence="1">
    <location>
        <begin position="1"/>
        <end position="22"/>
    </location>
</feature>
<dbReference type="Proteomes" id="UP001596152">
    <property type="component" value="Unassembled WGS sequence"/>
</dbReference>
<dbReference type="PANTHER" id="PTHR36933">
    <property type="entry name" value="SLL0788 PROTEIN"/>
    <property type="match status" value="1"/>
</dbReference>
<keyword evidence="4" id="KW-1185">Reference proteome</keyword>
<reference evidence="4" key="1">
    <citation type="journal article" date="2019" name="Int. J. Syst. Evol. Microbiol.">
        <title>The Global Catalogue of Microorganisms (GCM) 10K type strain sequencing project: providing services to taxonomists for standard genome sequencing and annotation.</title>
        <authorList>
            <consortium name="The Broad Institute Genomics Platform"/>
            <consortium name="The Broad Institute Genome Sequencing Center for Infectious Disease"/>
            <person name="Wu L."/>
            <person name="Ma J."/>
        </authorList>
    </citation>
    <scope>NUCLEOTIDE SEQUENCE [LARGE SCALE GENOMIC DNA]</scope>
    <source>
        <strain evidence="4">JCM 12125</strain>
    </source>
</reference>
<evidence type="ECO:0000313" key="3">
    <source>
        <dbReference type="EMBL" id="MFC5346098.1"/>
    </source>
</evidence>
<name>A0ABW0FYE7_9CAUL</name>
<dbReference type="EMBL" id="JBHSLF010000055">
    <property type="protein sequence ID" value="MFC5346098.1"/>
    <property type="molecule type" value="Genomic_DNA"/>
</dbReference>
<organism evidence="3 4">
    <name type="scientific">Brevundimonas staleyi</name>
    <dbReference type="NCBI Taxonomy" id="74326"/>
    <lineage>
        <taxon>Bacteria</taxon>
        <taxon>Pseudomonadati</taxon>
        <taxon>Pseudomonadota</taxon>
        <taxon>Alphaproteobacteria</taxon>
        <taxon>Caulobacterales</taxon>
        <taxon>Caulobacteraceae</taxon>
        <taxon>Brevundimonas</taxon>
    </lineage>
</organism>
<dbReference type="RefSeq" id="WP_374038334.1">
    <property type="nucleotide sequence ID" value="NZ_CP169082.1"/>
</dbReference>
<feature type="chain" id="PRO_5045456808" evidence="1">
    <location>
        <begin position="23"/>
        <end position="240"/>
    </location>
</feature>
<feature type="domain" description="DUF305" evidence="2">
    <location>
        <begin position="62"/>
        <end position="233"/>
    </location>
</feature>
<dbReference type="InterPro" id="IPR012347">
    <property type="entry name" value="Ferritin-like"/>
</dbReference>
<protein>
    <submittedName>
        <fullName evidence="3">DUF305 domain-containing protein</fullName>
    </submittedName>
</protein>
<dbReference type="InterPro" id="IPR005183">
    <property type="entry name" value="DUF305_CopM-like"/>
</dbReference>
<dbReference type="Pfam" id="PF03713">
    <property type="entry name" value="DUF305"/>
    <property type="match status" value="1"/>
</dbReference>
<evidence type="ECO:0000313" key="4">
    <source>
        <dbReference type="Proteomes" id="UP001596152"/>
    </source>
</evidence>
<keyword evidence="1" id="KW-0732">Signal</keyword>
<accession>A0ABW0FYE7</accession>
<dbReference type="Gene3D" id="1.20.1260.10">
    <property type="match status" value="1"/>
</dbReference>
<dbReference type="PANTHER" id="PTHR36933:SF1">
    <property type="entry name" value="SLL0788 PROTEIN"/>
    <property type="match status" value="1"/>
</dbReference>
<evidence type="ECO:0000259" key="2">
    <source>
        <dbReference type="Pfam" id="PF03713"/>
    </source>
</evidence>
<comment type="caution">
    <text evidence="3">The sequence shown here is derived from an EMBL/GenBank/DDBJ whole genome shotgun (WGS) entry which is preliminary data.</text>
</comment>
<gene>
    <name evidence="3" type="ORF">ACFPIE_19445</name>
</gene>
<evidence type="ECO:0000256" key="1">
    <source>
        <dbReference type="SAM" id="SignalP"/>
    </source>
</evidence>
<proteinExistence type="predicted"/>
<sequence length="240" mass="25826">MRFEFGILAALTAGLLAGPALAQTPPPASPPIFQPGAPGQPSRIVTPEQAKELGRTSFTEADVAFMQHMIVHHAQAVEMVGLLETRGSDRRVKLLGRRIALSQEAEMAIMRNWLEERGRPLEMQGMDHAAMGHGAHDGMDHAAMGHAMPDPDDTPVMAGMLTPRQMRTLAASEGPAFDALFLTGMIQHHQGAIDMVHALMETPNAAQDTLLSDFTAAVIADQQAEILRMQSLLSELPTAS</sequence>